<dbReference type="SUPFAM" id="SSF56349">
    <property type="entry name" value="DNA breaking-rejoining enzymes"/>
    <property type="match status" value="1"/>
</dbReference>
<evidence type="ECO:0000259" key="2">
    <source>
        <dbReference type="PROSITE" id="PS51898"/>
    </source>
</evidence>
<proteinExistence type="predicted"/>
<sequence>VLKAKHEDFNLNLMTWTIPTSKNGKKRILPITPQLLELYNKIPRDDSEYLFASPKTKKPYVSIYNSWNSARVKAGLKDVRMHDLRHSFASALVNSGRSLYEVQTLLGHSTSTMTQRYAHLSNESLMSAASCAGSLVG</sequence>
<gene>
    <name evidence="3" type="ORF">CJ673_11280</name>
</gene>
<feature type="domain" description="Tyr recombinase" evidence="2">
    <location>
        <begin position="1"/>
        <end position="130"/>
    </location>
</feature>
<keyword evidence="1" id="KW-0233">DNA recombination</keyword>
<comment type="caution">
    <text evidence="3">The sequence shown here is derived from an EMBL/GenBank/DDBJ whole genome shotgun (WGS) entry which is preliminary data.</text>
</comment>
<accession>A0A2S9SZC0</accession>
<dbReference type="InterPro" id="IPR013762">
    <property type="entry name" value="Integrase-like_cat_sf"/>
</dbReference>
<dbReference type="GO" id="GO:0015074">
    <property type="term" value="P:DNA integration"/>
    <property type="evidence" value="ECO:0007669"/>
    <property type="project" value="InterPro"/>
</dbReference>
<dbReference type="InterPro" id="IPR050090">
    <property type="entry name" value="Tyrosine_recombinase_XerCD"/>
</dbReference>
<dbReference type="CDD" id="cd00796">
    <property type="entry name" value="INT_Rci_Hp1_C"/>
    <property type="match status" value="1"/>
</dbReference>
<dbReference type="PANTHER" id="PTHR30349:SF64">
    <property type="entry name" value="PROPHAGE INTEGRASE INTD-RELATED"/>
    <property type="match status" value="1"/>
</dbReference>
<dbReference type="Proteomes" id="UP000238281">
    <property type="component" value="Unassembled WGS sequence"/>
</dbReference>
<dbReference type="InterPro" id="IPR002104">
    <property type="entry name" value="Integrase_catalytic"/>
</dbReference>
<dbReference type="GO" id="GO:0003677">
    <property type="term" value="F:DNA binding"/>
    <property type="evidence" value="ECO:0007669"/>
    <property type="project" value="InterPro"/>
</dbReference>
<dbReference type="GO" id="GO:0006310">
    <property type="term" value="P:DNA recombination"/>
    <property type="evidence" value="ECO:0007669"/>
    <property type="project" value="UniProtKB-KW"/>
</dbReference>
<dbReference type="InterPro" id="IPR011010">
    <property type="entry name" value="DNA_brk_join_enz"/>
</dbReference>
<dbReference type="Gene3D" id="1.10.443.10">
    <property type="entry name" value="Intergrase catalytic core"/>
    <property type="match status" value="1"/>
</dbReference>
<dbReference type="EMBL" id="NXGE01000019">
    <property type="protein sequence ID" value="PRM91928.1"/>
    <property type="molecule type" value="Genomic_DNA"/>
</dbReference>
<dbReference type="RefSeq" id="WP_133161034.1">
    <property type="nucleotide sequence ID" value="NZ_NXGE01000019.1"/>
</dbReference>
<protein>
    <submittedName>
        <fullName evidence="3">Integrase</fullName>
    </submittedName>
</protein>
<feature type="non-terminal residue" evidence="3">
    <location>
        <position position="1"/>
    </location>
</feature>
<name>A0A2S9SZC0_9BACT</name>
<dbReference type="PANTHER" id="PTHR30349">
    <property type="entry name" value="PHAGE INTEGRASE-RELATED"/>
    <property type="match status" value="1"/>
</dbReference>
<organism evidence="3 4">
    <name type="scientific">Aliarcobacter cryaerophilus</name>
    <dbReference type="NCBI Taxonomy" id="28198"/>
    <lineage>
        <taxon>Bacteria</taxon>
        <taxon>Pseudomonadati</taxon>
        <taxon>Campylobacterota</taxon>
        <taxon>Epsilonproteobacteria</taxon>
        <taxon>Campylobacterales</taxon>
        <taxon>Arcobacteraceae</taxon>
        <taxon>Aliarcobacter</taxon>
    </lineage>
</organism>
<dbReference type="AlphaFoldDB" id="A0A2S9SZC0"/>
<dbReference type="PROSITE" id="PS51898">
    <property type="entry name" value="TYR_RECOMBINASE"/>
    <property type="match status" value="1"/>
</dbReference>
<evidence type="ECO:0000313" key="4">
    <source>
        <dbReference type="Proteomes" id="UP000238281"/>
    </source>
</evidence>
<reference evidence="3 4" key="1">
    <citation type="submission" date="2017-09" db="EMBL/GenBank/DDBJ databases">
        <title>Reassesment of A. cryaerophilus.</title>
        <authorList>
            <person name="Perez-Cataluna A."/>
            <person name="Collado L."/>
            <person name="Salgado O."/>
            <person name="Lefinanco V."/>
            <person name="Figueras M.J."/>
        </authorList>
    </citation>
    <scope>NUCLEOTIDE SEQUENCE [LARGE SCALE GENOMIC DNA]</scope>
    <source>
        <strain evidence="3 4">LMG 10210</strain>
    </source>
</reference>
<dbReference type="Pfam" id="PF00589">
    <property type="entry name" value="Phage_integrase"/>
    <property type="match status" value="1"/>
</dbReference>
<evidence type="ECO:0000313" key="3">
    <source>
        <dbReference type="EMBL" id="PRM91928.1"/>
    </source>
</evidence>
<evidence type="ECO:0000256" key="1">
    <source>
        <dbReference type="ARBA" id="ARBA00023172"/>
    </source>
</evidence>